<feature type="binding site" evidence="9">
    <location>
        <begin position="186"/>
        <end position="189"/>
    </location>
    <ligand>
        <name>ATP</name>
        <dbReference type="ChEBI" id="CHEBI:30616"/>
    </ligand>
</feature>
<keyword evidence="4 9" id="KW-0436">Ligase</keyword>
<dbReference type="NCBIfam" id="TIGR00125">
    <property type="entry name" value="cyt_tran_rel"/>
    <property type="match status" value="1"/>
</dbReference>
<keyword evidence="5 9" id="KW-0566">Pantothenate biosynthesis</keyword>
<keyword evidence="6 9" id="KW-0547">Nucleotide-binding</keyword>
<dbReference type="GO" id="GO:0005829">
    <property type="term" value="C:cytosol"/>
    <property type="evidence" value="ECO:0007669"/>
    <property type="project" value="TreeGrafter"/>
</dbReference>
<comment type="pathway">
    <text evidence="1 9">Cofactor biosynthesis; (R)-pantothenate biosynthesis; (R)-pantothenate from (R)-pantoate and beta-alanine: step 1/1.</text>
</comment>
<comment type="miscellaneous">
    <text evidence="9">The reaction proceeds by a bi uni uni bi ping pong mechanism.</text>
</comment>
<keyword evidence="13" id="KW-1185">Reference proteome</keyword>
<dbReference type="Gene3D" id="3.40.50.620">
    <property type="entry name" value="HUPs"/>
    <property type="match status" value="1"/>
</dbReference>
<reference evidence="11 13" key="2">
    <citation type="journal article" date="2020" name="Extremophiles">
        <title>Genomic analysis of Caldalkalibacillus thermarum TA2.A1 reveals aerobic alkaliphilic metabolism and evolutionary hallmarks linking alkaliphilic bacteria and plant life.</title>
        <authorList>
            <person name="de Jong S.I."/>
            <person name="van den Broek M.A."/>
            <person name="Merkel A.Y."/>
            <person name="de la Torre Cortes P."/>
            <person name="Kalamorz F."/>
            <person name="Cook G.M."/>
            <person name="van Loosdrecht M.C.M."/>
            <person name="McMillan D.G.G."/>
        </authorList>
    </citation>
    <scope>NUCLEOTIDE SEQUENCE [LARGE SCALE GENOMIC DNA]</scope>
    <source>
        <strain evidence="11 13">TA2.A1</strain>
    </source>
</reference>
<evidence type="ECO:0000256" key="6">
    <source>
        <dbReference type="ARBA" id="ARBA00022741"/>
    </source>
</evidence>
<dbReference type="EMBL" id="CP082237">
    <property type="protein sequence ID" value="QZT32741.1"/>
    <property type="molecule type" value="Genomic_DNA"/>
</dbReference>
<keyword evidence="3 9" id="KW-0963">Cytoplasm</keyword>
<feature type="active site" description="Proton donor" evidence="9">
    <location>
        <position position="39"/>
    </location>
</feature>
<feature type="binding site" evidence="9">
    <location>
        <begin position="32"/>
        <end position="39"/>
    </location>
    <ligand>
        <name>ATP</name>
        <dbReference type="ChEBI" id="CHEBI:30616"/>
    </ligand>
</feature>
<evidence type="ECO:0000256" key="8">
    <source>
        <dbReference type="ARBA" id="ARBA00048258"/>
    </source>
</evidence>
<dbReference type="eggNOG" id="COG0414">
    <property type="taxonomic scope" value="Bacteria"/>
</dbReference>
<comment type="function">
    <text evidence="9">Catalyzes the condensation of pantoate with beta-alanine in an ATP-dependent reaction via a pantoyl-adenylate intermediate.</text>
</comment>
<dbReference type="Pfam" id="PF02569">
    <property type="entry name" value="Pantoate_ligase"/>
    <property type="match status" value="1"/>
</dbReference>
<dbReference type="AlphaFoldDB" id="F5L8W2"/>
<dbReference type="Gene3D" id="3.30.1300.10">
    <property type="entry name" value="Pantoate-beta-alanine ligase, C-terminal domain"/>
    <property type="match status" value="1"/>
</dbReference>
<evidence type="ECO:0000256" key="4">
    <source>
        <dbReference type="ARBA" id="ARBA00022598"/>
    </source>
</evidence>
<dbReference type="InterPro" id="IPR042176">
    <property type="entry name" value="Pantoate_ligase_C"/>
</dbReference>
<keyword evidence="7 9" id="KW-0067">ATP-binding</keyword>
<dbReference type="EMBL" id="AFCE01000153">
    <property type="protein sequence ID" value="EGL82244.1"/>
    <property type="molecule type" value="Genomic_DNA"/>
</dbReference>
<evidence type="ECO:0000256" key="7">
    <source>
        <dbReference type="ARBA" id="ARBA00022840"/>
    </source>
</evidence>
<organism evidence="10 12">
    <name type="scientific">Caldalkalibacillus thermarum (strain TA2.A1)</name>
    <dbReference type="NCBI Taxonomy" id="986075"/>
    <lineage>
        <taxon>Bacteria</taxon>
        <taxon>Bacillati</taxon>
        <taxon>Bacillota</taxon>
        <taxon>Bacilli</taxon>
        <taxon>Bacillales</taxon>
        <taxon>Bacillaceae</taxon>
        <taxon>Caldalkalibacillus</taxon>
    </lineage>
</organism>
<dbReference type="GO" id="GO:0015940">
    <property type="term" value="P:pantothenate biosynthetic process"/>
    <property type="evidence" value="ECO:0007669"/>
    <property type="project" value="UniProtKB-UniRule"/>
</dbReference>
<dbReference type="FunFam" id="3.30.1300.10:FF:000001">
    <property type="entry name" value="Pantothenate synthetase"/>
    <property type="match status" value="1"/>
</dbReference>
<dbReference type="RefSeq" id="WP_007505588.1">
    <property type="nucleotide sequence ID" value="NZ_AFCE01000153.1"/>
</dbReference>
<dbReference type="CDD" id="cd00560">
    <property type="entry name" value="PanC"/>
    <property type="match status" value="1"/>
</dbReference>
<reference evidence="10 12" key="1">
    <citation type="journal article" date="2011" name="J. Bacteriol.">
        <title>Draft genome sequence of the thermoalkaliphilic Caldalkalibacillus thermarum strain TA2.A1.</title>
        <authorList>
            <person name="Kalamorz F."/>
            <person name="Keis S."/>
            <person name="McMillan D.G."/>
            <person name="Olsson K."/>
            <person name="Stanton J.A."/>
            <person name="Stockwell P."/>
            <person name="Black M.A."/>
            <person name="Klingeman D.M."/>
            <person name="Land M.L."/>
            <person name="Han C.S."/>
            <person name="Martin S.L."/>
            <person name="Becher S.A."/>
            <person name="Peddie C.J."/>
            <person name="Morgan H.W."/>
            <person name="Matthies D."/>
            <person name="Preiss L."/>
            <person name="Meier T."/>
            <person name="Brown S.D."/>
            <person name="Cook G.M."/>
        </authorList>
    </citation>
    <scope>NUCLEOTIDE SEQUENCE [LARGE SCALE GENOMIC DNA]</scope>
    <source>
        <strain evidence="10 12">TA2.A1</strain>
    </source>
</reference>
<evidence type="ECO:0000313" key="13">
    <source>
        <dbReference type="Proteomes" id="UP000825179"/>
    </source>
</evidence>
<comment type="subcellular location">
    <subcellularLocation>
        <location evidence="9">Cytoplasm</location>
    </subcellularLocation>
</comment>
<comment type="catalytic activity">
    <reaction evidence="8 9">
        <text>(R)-pantoate + beta-alanine + ATP = (R)-pantothenate + AMP + diphosphate + H(+)</text>
        <dbReference type="Rhea" id="RHEA:10912"/>
        <dbReference type="ChEBI" id="CHEBI:15378"/>
        <dbReference type="ChEBI" id="CHEBI:15980"/>
        <dbReference type="ChEBI" id="CHEBI:29032"/>
        <dbReference type="ChEBI" id="CHEBI:30616"/>
        <dbReference type="ChEBI" id="CHEBI:33019"/>
        <dbReference type="ChEBI" id="CHEBI:57966"/>
        <dbReference type="ChEBI" id="CHEBI:456215"/>
        <dbReference type="EC" id="6.3.2.1"/>
    </reaction>
</comment>
<gene>
    <name evidence="9 11" type="primary">panC</name>
    <name evidence="10" type="ORF">CathTA2_2267</name>
    <name evidence="11" type="ORF">HUR95_10130</name>
</gene>
<evidence type="ECO:0000256" key="2">
    <source>
        <dbReference type="ARBA" id="ARBA00009256"/>
    </source>
</evidence>
<evidence type="ECO:0000313" key="11">
    <source>
        <dbReference type="EMBL" id="QZT32741.1"/>
    </source>
</evidence>
<dbReference type="OrthoDB" id="9773087at2"/>
<dbReference type="InterPro" id="IPR003721">
    <property type="entry name" value="Pantoate_ligase"/>
</dbReference>
<dbReference type="EC" id="6.3.2.1" evidence="9"/>
<feature type="binding site" evidence="9">
    <location>
        <begin position="149"/>
        <end position="152"/>
    </location>
    <ligand>
        <name>ATP</name>
        <dbReference type="ChEBI" id="CHEBI:30616"/>
    </ligand>
</feature>
<proteinExistence type="inferred from homology"/>
<sequence length="290" mass="32937">MKVIPSIAQWRAEYSQLKKEDFQCKIGFVPTMGYLHDGHLSLVKEARKECDVVVMSIFVNPLQFGENEDFDRYPRDLERDKALAREHGVDYLFVPDVNEMYPQHPLTSVSVSTITEVMCGASRPGHFTGVATVVTKLFNIIQPDYAYFGLKDAQQVAVIQQMVKDLNIPVTIKPCPIVREKDGLAMSSRNVYLSEEERKQALYLYKSLREAKALVEGGERNTDRIKTRMENMLRSQPLIEIDYIDIRSFPELKSLESLHGLKGQVIVAVAVKIGRTRLIDNVIIDMEGGN</sequence>
<name>F5L8W2_CALTT</name>
<dbReference type="GO" id="GO:0004592">
    <property type="term" value="F:pantoate-beta-alanine ligase activity"/>
    <property type="evidence" value="ECO:0007669"/>
    <property type="project" value="UniProtKB-UniRule"/>
</dbReference>
<dbReference type="InterPro" id="IPR004821">
    <property type="entry name" value="Cyt_trans-like"/>
</dbReference>
<dbReference type="Proteomes" id="UP000825179">
    <property type="component" value="Chromosome"/>
</dbReference>
<evidence type="ECO:0000256" key="9">
    <source>
        <dbReference type="HAMAP-Rule" id="MF_00158"/>
    </source>
</evidence>
<feature type="binding site" evidence="9">
    <location>
        <position position="63"/>
    </location>
    <ligand>
        <name>beta-alanine</name>
        <dbReference type="ChEBI" id="CHEBI:57966"/>
    </ligand>
</feature>
<evidence type="ECO:0000313" key="12">
    <source>
        <dbReference type="Proteomes" id="UP000010716"/>
    </source>
</evidence>
<feature type="binding site" evidence="9">
    <location>
        <position position="63"/>
    </location>
    <ligand>
        <name>(R)-pantoate</name>
        <dbReference type="ChEBI" id="CHEBI:15980"/>
    </ligand>
</feature>
<dbReference type="GO" id="GO:0005524">
    <property type="term" value="F:ATP binding"/>
    <property type="evidence" value="ECO:0007669"/>
    <property type="project" value="UniProtKB-KW"/>
</dbReference>
<protein>
    <recommendedName>
        <fullName evidence="9">Pantothenate synthetase</fullName>
        <shortName evidence="9">PS</shortName>
        <ecNumber evidence="9">6.3.2.1</ecNumber>
    </recommendedName>
    <alternativeName>
        <fullName evidence="9">Pantoate--beta-alanine ligase</fullName>
    </alternativeName>
    <alternativeName>
        <fullName evidence="9">Pantoate-activating enzyme</fullName>
    </alternativeName>
</protein>
<dbReference type="SUPFAM" id="SSF52374">
    <property type="entry name" value="Nucleotidylyl transferase"/>
    <property type="match status" value="1"/>
</dbReference>
<dbReference type="HAMAP" id="MF_00158">
    <property type="entry name" value="PanC"/>
    <property type="match status" value="1"/>
</dbReference>
<feature type="binding site" evidence="9">
    <location>
        <position position="155"/>
    </location>
    <ligand>
        <name>(R)-pantoate</name>
        <dbReference type="ChEBI" id="CHEBI:15980"/>
    </ligand>
</feature>
<evidence type="ECO:0000256" key="5">
    <source>
        <dbReference type="ARBA" id="ARBA00022655"/>
    </source>
</evidence>
<evidence type="ECO:0000313" key="10">
    <source>
        <dbReference type="EMBL" id="EGL82244.1"/>
    </source>
</evidence>
<comment type="similarity">
    <text evidence="2 9">Belongs to the pantothenate synthetase family.</text>
</comment>
<dbReference type="UniPathway" id="UPA00028">
    <property type="reaction ID" value="UER00005"/>
</dbReference>
<dbReference type="Proteomes" id="UP000010716">
    <property type="component" value="Unassembled WGS sequence"/>
</dbReference>
<accession>F5L8W2</accession>
<reference evidence="11" key="3">
    <citation type="submission" date="2021-08" db="EMBL/GenBank/DDBJ databases">
        <authorList>
            <person name="de Jong S."/>
            <person name="van den Broek M."/>
            <person name="Merkel A."/>
            <person name="de la Torre Cortes P."/>
            <person name="Kalamorz F."/>
            <person name="Cook G."/>
            <person name="van Loosdrecht M."/>
            <person name="McMillan D."/>
        </authorList>
    </citation>
    <scope>NUCLEOTIDE SEQUENCE</scope>
    <source>
        <strain evidence="11">TA2.A1</strain>
    </source>
</reference>
<dbReference type="NCBIfam" id="TIGR00018">
    <property type="entry name" value="panC"/>
    <property type="match status" value="1"/>
</dbReference>
<dbReference type="KEGG" id="cthu:HUR95_10130"/>
<evidence type="ECO:0000256" key="3">
    <source>
        <dbReference type="ARBA" id="ARBA00022490"/>
    </source>
</evidence>
<evidence type="ECO:0000256" key="1">
    <source>
        <dbReference type="ARBA" id="ARBA00004990"/>
    </source>
</evidence>
<feature type="binding site" evidence="9">
    <location>
        <position position="178"/>
    </location>
    <ligand>
        <name>ATP</name>
        <dbReference type="ChEBI" id="CHEBI:30616"/>
    </ligand>
</feature>
<dbReference type="FunFam" id="3.40.50.620:FF:000013">
    <property type="entry name" value="Pantothenate synthetase"/>
    <property type="match status" value="1"/>
</dbReference>
<dbReference type="InterPro" id="IPR014729">
    <property type="entry name" value="Rossmann-like_a/b/a_fold"/>
</dbReference>
<comment type="subunit">
    <text evidence="9">Homodimer.</text>
</comment>
<dbReference type="PANTHER" id="PTHR21299">
    <property type="entry name" value="CYTIDYLATE KINASE/PANTOATE-BETA-ALANINE LIGASE"/>
    <property type="match status" value="1"/>
</dbReference>
<dbReference type="PANTHER" id="PTHR21299:SF1">
    <property type="entry name" value="PANTOATE--BETA-ALANINE LIGASE"/>
    <property type="match status" value="1"/>
</dbReference>